<dbReference type="Proteomes" id="UP000601223">
    <property type="component" value="Unassembled WGS sequence"/>
</dbReference>
<comment type="caution">
    <text evidence="1">The sequence shown here is derived from an EMBL/GenBank/DDBJ whole genome shotgun (WGS) entry which is preliminary data.</text>
</comment>
<dbReference type="AlphaFoldDB" id="A0A8J3NFY1"/>
<accession>A0A8J3NFY1</accession>
<sequence>MRVSEVPMPAVIAARPRDGRGYPVPAITPWEGGEPRFASTGTARTYICAVERRCSVCGTEMAPGPVWRVVAAAEAEAISAALDAGTPYRNQAATVEAPGHRTCMLYAAVTCPYLAFATARRGAAAVTPTLAAERGERRQEGGAVVGFDGYEFRVQGDVVLFRFGGLHEFLPHREGAEQLPALREALAAEDGTTLSVVDYLGADEDSAERRCRELLG</sequence>
<proteinExistence type="predicted"/>
<evidence type="ECO:0000313" key="1">
    <source>
        <dbReference type="EMBL" id="GIF79825.1"/>
    </source>
</evidence>
<gene>
    <name evidence="1" type="ORF">Cba03nite_11740</name>
</gene>
<dbReference type="EMBL" id="BONF01000008">
    <property type="protein sequence ID" value="GIF79825.1"/>
    <property type="molecule type" value="Genomic_DNA"/>
</dbReference>
<dbReference type="RefSeq" id="WP_203742813.1">
    <property type="nucleotide sequence ID" value="NZ_BONF01000008.1"/>
</dbReference>
<keyword evidence="2" id="KW-1185">Reference proteome</keyword>
<evidence type="ECO:0000313" key="2">
    <source>
        <dbReference type="Proteomes" id="UP000601223"/>
    </source>
</evidence>
<reference evidence="1 2" key="1">
    <citation type="submission" date="2021-01" db="EMBL/GenBank/DDBJ databases">
        <title>Whole genome shotgun sequence of Catellatospora bangladeshensis NBRC 107357.</title>
        <authorList>
            <person name="Komaki H."/>
            <person name="Tamura T."/>
        </authorList>
    </citation>
    <scope>NUCLEOTIDE SEQUENCE [LARGE SCALE GENOMIC DNA]</scope>
    <source>
        <strain evidence="1 2">NBRC 107357</strain>
    </source>
</reference>
<organism evidence="1 2">
    <name type="scientific">Catellatospora bangladeshensis</name>
    <dbReference type="NCBI Taxonomy" id="310355"/>
    <lineage>
        <taxon>Bacteria</taxon>
        <taxon>Bacillati</taxon>
        <taxon>Actinomycetota</taxon>
        <taxon>Actinomycetes</taxon>
        <taxon>Micromonosporales</taxon>
        <taxon>Micromonosporaceae</taxon>
        <taxon>Catellatospora</taxon>
    </lineage>
</organism>
<name>A0A8J3NFY1_9ACTN</name>
<protein>
    <submittedName>
        <fullName evidence="1">Uncharacterized protein</fullName>
    </submittedName>
</protein>